<feature type="transmembrane region" description="Helical" evidence="13">
    <location>
        <begin position="20"/>
        <end position="41"/>
    </location>
</feature>
<dbReference type="Gene3D" id="3.40.50.720">
    <property type="entry name" value="NAD(P)-binding Rossmann-like Domain"/>
    <property type="match status" value="1"/>
</dbReference>
<dbReference type="FunFam" id="3.40.50.720:FF:000131">
    <property type="entry name" value="Short-chain dehydrogenase/reductase 3"/>
    <property type="match status" value="1"/>
</dbReference>
<keyword evidence="4" id="KW-0521">NADP</keyword>
<evidence type="ECO:0000256" key="11">
    <source>
        <dbReference type="ARBA" id="ARBA00082544"/>
    </source>
</evidence>
<keyword evidence="15" id="KW-1185">Reference proteome</keyword>
<evidence type="ECO:0000256" key="1">
    <source>
        <dbReference type="ARBA" id="ARBA00004141"/>
    </source>
</evidence>
<proteinExistence type="inferred from homology"/>
<evidence type="ECO:0000256" key="12">
    <source>
        <dbReference type="RuleBase" id="RU000363"/>
    </source>
</evidence>
<evidence type="ECO:0000313" key="14">
    <source>
        <dbReference type="EMBL" id="KZT43058.1"/>
    </source>
</evidence>
<dbReference type="SUPFAM" id="SSF51735">
    <property type="entry name" value="NAD(P)-binding Rossmann-fold domains"/>
    <property type="match status" value="1"/>
</dbReference>
<dbReference type="OrthoDB" id="10253736at2759"/>
<evidence type="ECO:0000256" key="9">
    <source>
        <dbReference type="ARBA" id="ARBA00059620"/>
    </source>
</evidence>
<keyword evidence="7" id="KW-0443">Lipid metabolism</keyword>
<dbReference type="InterPro" id="IPR020904">
    <property type="entry name" value="Sc_DH/Rdtase_CS"/>
</dbReference>
<evidence type="ECO:0000256" key="6">
    <source>
        <dbReference type="ARBA" id="ARBA00023002"/>
    </source>
</evidence>
<evidence type="ECO:0000256" key="10">
    <source>
        <dbReference type="ARBA" id="ARBA00068717"/>
    </source>
</evidence>
<evidence type="ECO:0000313" key="15">
    <source>
        <dbReference type="Proteomes" id="UP000076798"/>
    </source>
</evidence>
<dbReference type="PANTHER" id="PTHR24322">
    <property type="entry name" value="PKSB"/>
    <property type="match status" value="1"/>
</dbReference>
<evidence type="ECO:0000256" key="8">
    <source>
        <dbReference type="ARBA" id="ARBA00023136"/>
    </source>
</evidence>
<dbReference type="InterPro" id="IPR036291">
    <property type="entry name" value="NAD(P)-bd_dom_sf"/>
</dbReference>
<sequence length="370" mass="41499">MDAHGHDEPTQIFDNLDLDLIVKVLSHTAFSPFFTFFIPIMYRAQGAEWSSSIIRTSLGWFFFTFALWFAGFVERIYKNNGSLLFRGERCDWGEQIVLITGGSSGVGALLANTLALRNVTVVVLDVVPIVTENYNINFYECDVSNWEAVSAVHQKIVDEVGHPTIIINNAGIVHGKSLLDLAPKDIERTFNVNVLGYFWILKAFLPELLKQKSGHIVTVGSVLGLLGIPSLSDYCASKAAVINLHETLRYELDTKYRTPNIRTTLLMPGHIETEMFSGIKMPESFLNKFVAPRLAPHTVVKAIIAALDDQESRTIRLPFYTHLVPWINLSPSYIQDFFHWFSGSNDSMTDFTKRNISAGEELSTSSGKEE</sequence>
<dbReference type="GO" id="GO:0016020">
    <property type="term" value="C:membrane"/>
    <property type="evidence" value="ECO:0007669"/>
    <property type="project" value="UniProtKB-SubCell"/>
</dbReference>
<dbReference type="AlphaFoldDB" id="A0A166HT40"/>
<name>A0A166HT40_9AGAM</name>
<gene>
    <name evidence="14" type="ORF">SISSUDRAFT_1058184</name>
</gene>
<reference evidence="14 15" key="1">
    <citation type="journal article" date="2016" name="Mol. Biol. Evol.">
        <title>Comparative Genomics of Early-Diverging Mushroom-Forming Fungi Provides Insights into the Origins of Lignocellulose Decay Capabilities.</title>
        <authorList>
            <person name="Nagy L.G."/>
            <person name="Riley R."/>
            <person name="Tritt A."/>
            <person name="Adam C."/>
            <person name="Daum C."/>
            <person name="Floudas D."/>
            <person name="Sun H."/>
            <person name="Yadav J.S."/>
            <person name="Pangilinan J."/>
            <person name="Larsson K.H."/>
            <person name="Matsuura K."/>
            <person name="Barry K."/>
            <person name="Labutti K."/>
            <person name="Kuo R."/>
            <person name="Ohm R.A."/>
            <person name="Bhattacharya S.S."/>
            <person name="Shirouzu T."/>
            <person name="Yoshinaga Y."/>
            <person name="Martin F.M."/>
            <person name="Grigoriev I.V."/>
            <person name="Hibbett D.S."/>
        </authorList>
    </citation>
    <scope>NUCLEOTIDE SEQUENCE [LARGE SCALE GENOMIC DNA]</scope>
    <source>
        <strain evidence="14 15">HHB10207 ss-3</strain>
    </source>
</reference>
<dbReference type="CDD" id="cd05339">
    <property type="entry name" value="17beta-HSDXI-like_SDR_c"/>
    <property type="match status" value="1"/>
</dbReference>
<dbReference type="Proteomes" id="UP000076798">
    <property type="component" value="Unassembled WGS sequence"/>
</dbReference>
<dbReference type="InterPro" id="IPR002347">
    <property type="entry name" value="SDR_fam"/>
</dbReference>
<keyword evidence="3 13" id="KW-0812">Transmembrane</keyword>
<dbReference type="EMBL" id="KV428010">
    <property type="protein sequence ID" value="KZT43058.1"/>
    <property type="molecule type" value="Genomic_DNA"/>
</dbReference>
<keyword evidence="6" id="KW-0560">Oxidoreductase</keyword>
<accession>A0A166HT40</accession>
<keyword evidence="5 13" id="KW-1133">Transmembrane helix</keyword>
<dbReference type="STRING" id="1314776.A0A166HT40"/>
<comment type="similarity">
    <text evidence="2 12">Belongs to the short-chain dehydrogenases/reductases (SDR) family.</text>
</comment>
<dbReference type="PRINTS" id="PR00080">
    <property type="entry name" value="SDRFAMILY"/>
</dbReference>
<keyword evidence="8 13" id="KW-0472">Membrane</keyword>
<dbReference type="PANTHER" id="PTHR24322:SF736">
    <property type="entry name" value="RETINOL DEHYDROGENASE 10"/>
    <property type="match status" value="1"/>
</dbReference>
<organism evidence="14 15">
    <name type="scientific">Sistotremastrum suecicum HHB10207 ss-3</name>
    <dbReference type="NCBI Taxonomy" id="1314776"/>
    <lineage>
        <taxon>Eukaryota</taxon>
        <taxon>Fungi</taxon>
        <taxon>Dikarya</taxon>
        <taxon>Basidiomycota</taxon>
        <taxon>Agaricomycotina</taxon>
        <taxon>Agaricomycetes</taxon>
        <taxon>Sistotremastrales</taxon>
        <taxon>Sistotremastraceae</taxon>
        <taxon>Sistotremastrum</taxon>
    </lineage>
</organism>
<dbReference type="Pfam" id="PF00106">
    <property type="entry name" value="adh_short"/>
    <property type="match status" value="1"/>
</dbReference>
<protein>
    <recommendedName>
        <fullName evidence="10">Short-chain dehydrogenase/reductase 3</fullName>
    </recommendedName>
    <alternativeName>
        <fullName evidence="11">Retinal short-chain dehydrogenase/reductase 1</fullName>
    </alternativeName>
</protein>
<evidence type="ECO:0000256" key="13">
    <source>
        <dbReference type="SAM" id="Phobius"/>
    </source>
</evidence>
<dbReference type="PRINTS" id="PR00081">
    <property type="entry name" value="GDHRDH"/>
</dbReference>
<evidence type="ECO:0000256" key="3">
    <source>
        <dbReference type="ARBA" id="ARBA00022692"/>
    </source>
</evidence>
<comment type="function">
    <text evidence="9">Catalyzes the reduction of all-trans-retinal to all-trans-retinol in the presence of NADPH.</text>
</comment>
<dbReference type="PROSITE" id="PS00061">
    <property type="entry name" value="ADH_SHORT"/>
    <property type="match status" value="1"/>
</dbReference>
<feature type="transmembrane region" description="Helical" evidence="13">
    <location>
        <begin position="53"/>
        <end position="73"/>
    </location>
</feature>
<evidence type="ECO:0000256" key="7">
    <source>
        <dbReference type="ARBA" id="ARBA00023098"/>
    </source>
</evidence>
<evidence type="ECO:0000256" key="5">
    <source>
        <dbReference type="ARBA" id="ARBA00022989"/>
    </source>
</evidence>
<dbReference type="GO" id="GO:0052650">
    <property type="term" value="F:all-trans-retinol dehydrogenase (NADP+) activity"/>
    <property type="evidence" value="ECO:0007669"/>
    <property type="project" value="UniProtKB-ARBA"/>
</dbReference>
<comment type="subcellular location">
    <subcellularLocation>
        <location evidence="1">Membrane</location>
        <topology evidence="1">Multi-pass membrane protein</topology>
    </subcellularLocation>
</comment>
<evidence type="ECO:0000256" key="2">
    <source>
        <dbReference type="ARBA" id="ARBA00006484"/>
    </source>
</evidence>
<evidence type="ECO:0000256" key="4">
    <source>
        <dbReference type="ARBA" id="ARBA00022857"/>
    </source>
</evidence>